<keyword evidence="1" id="KW-0812">Transmembrane</keyword>
<dbReference type="EMBL" id="JFKE01000006">
    <property type="protein sequence ID" value="KAJ54699.1"/>
    <property type="molecule type" value="Genomic_DNA"/>
</dbReference>
<reference evidence="3 4" key="1">
    <citation type="submission" date="2014-03" db="EMBL/GenBank/DDBJ databases">
        <title>Draft Genome Sequence of Actibacterium mucosum KCTC 23349, a Marine Alphaproteobacterium with Complex Ionic Requirements Isolated from Mediterranean Seawater at Malvarrosa Beach, Valencia, Spain.</title>
        <authorList>
            <person name="Arahal D.R."/>
            <person name="Shao Z."/>
            <person name="Lai Q."/>
            <person name="Pujalte M.J."/>
        </authorList>
    </citation>
    <scope>NUCLEOTIDE SEQUENCE [LARGE SCALE GENOMIC DNA]</scope>
    <source>
        <strain evidence="3 4">KCTC 23349</strain>
    </source>
</reference>
<protein>
    <recommendedName>
        <fullName evidence="5">DUF4345 domain-containing protein</fullName>
    </recommendedName>
</protein>
<evidence type="ECO:0000256" key="2">
    <source>
        <dbReference type="SAM" id="SignalP"/>
    </source>
</evidence>
<dbReference type="STRING" id="1454373.ACMU_16420"/>
<feature type="signal peptide" evidence="2">
    <location>
        <begin position="1"/>
        <end position="22"/>
    </location>
</feature>
<evidence type="ECO:0000256" key="1">
    <source>
        <dbReference type="SAM" id="Phobius"/>
    </source>
</evidence>
<name>A0A037ZDX7_9RHOB</name>
<feature type="chain" id="PRO_5001559467" description="DUF4345 domain-containing protein" evidence="2">
    <location>
        <begin position="23"/>
        <end position="138"/>
    </location>
</feature>
<keyword evidence="1" id="KW-0472">Membrane</keyword>
<sequence>MKPLFAFAAAWAACLVSGTAIAIAMQPFIAPLLAPHIRTEEMGLHFPALLSGYVVLALGMVALAVLTDAASRSWGWVLQTGAVLGLTVFLGDHLITAGWSQLAAGPMAVSGVLDALSVLAGFVAGVWVLKRQPAAHPA</sequence>
<evidence type="ECO:0000313" key="4">
    <source>
        <dbReference type="Proteomes" id="UP000026249"/>
    </source>
</evidence>
<evidence type="ECO:0000313" key="3">
    <source>
        <dbReference type="EMBL" id="KAJ54699.1"/>
    </source>
</evidence>
<keyword evidence="1" id="KW-1133">Transmembrane helix</keyword>
<evidence type="ECO:0008006" key="5">
    <source>
        <dbReference type="Google" id="ProtNLM"/>
    </source>
</evidence>
<dbReference type="RefSeq" id="WP_035260872.1">
    <property type="nucleotide sequence ID" value="NZ_JFKE01000006.1"/>
</dbReference>
<feature type="transmembrane region" description="Helical" evidence="1">
    <location>
        <begin position="74"/>
        <end position="95"/>
    </location>
</feature>
<comment type="caution">
    <text evidence="3">The sequence shown here is derived from an EMBL/GenBank/DDBJ whole genome shotgun (WGS) entry which is preliminary data.</text>
</comment>
<keyword evidence="2" id="KW-0732">Signal</keyword>
<dbReference type="Proteomes" id="UP000026249">
    <property type="component" value="Unassembled WGS sequence"/>
</dbReference>
<gene>
    <name evidence="3" type="ORF">ACMU_16420</name>
</gene>
<dbReference type="AlphaFoldDB" id="A0A037ZDX7"/>
<feature type="transmembrane region" description="Helical" evidence="1">
    <location>
        <begin position="107"/>
        <end position="129"/>
    </location>
</feature>
<keyword evidence="4" id="KW-1185">Reference proteome</keyword>
<feature type="transmembrane region" description="Helical" evidence="1">
    <location>
        <begin position="46"/>
        <end position="67"/>
    </location>
</feature>
<proteinExistence type="predicted"/>
<accession>A0A037ZDX7</accession>
<organism evidence="3 4">
    <name type="scientific">Actibacterium mucosum KCTC 23349</name>
    <dbReference type="NCBI Taxonomy" id="1454373"/>
    <lineage>
        <taxon>Bacteria</taxon>
        <taxon>Pseudomonadati</taxon>
        <taxon>Pseudomonadota</taxon>
        <taxon>Alphaproteobacteria</taxon>
        <taxon>Rhodobacterales</taxon>
        <taxon>Roseobacteraceae</taxon>
        <taxon>Actibacterium</taxon>
    </lineage>
</organism>